<dbReference type="EMBL" id="GBRH01226179">
    <property type="protein sequence ID" value="JAD71716.1"/>
    <property type="molecule type" value="Transcribed_RNA"/>
</dbReference>
<name>A0A0A9C827_ARUDO</name>
<protein>
    <submittedName>
        <fullName evidence="1">Uncharacterized protein</fullName>
    </submittedName>
</protein>
<proteinExistence type="predicted"/>
<evidence type="ECO:0000313" key="1">
    <source>
        <dbReference type="EMBL" id="JAD71716.1"/>
    </source>
</evidence>
<reference evidence="1" key="1">
    <citation type="submission" date="2014-09" db="EMBL/GenBank/DDBJ databases">
        <authorList>
            <person name="Magalhaes I.L.F."/>
            <person name="Oliveira U."/>
            <person name="Santos F.R."/>
            <person name="Vidigal T.H.D.A."/>
            <person name="Brescovit A.D."/>
            <person name="Santos A.J."/>
        </authorList>
    </citation>
    <scope>NUCLEOTIDE SEQUENCE</scope>
    <source>
        <tissue evidence="1">Shoot tissue taken approximately 20 cm above the soil surface</tissue>
    </source>
</reference>
<sequence length="22" mass="2407">MPHLPPSPFPAECCSSNKFTCL</sequence>
<organism evidence="1">
    <name type="scientific">Arundo donax</name>
    <name type="common">Giant reed</name>
    <name type="synonym">Donax arundinaceus</name>
    <dbReference type="NCBI Taxonomy" id="35708"/>
    <lineage>
        <taxon>Eukaryota</taxon>
        <taxon>Viridiplantae</taxon>
        <taxon>Streptophyta</taxon>
        <taxon>Embryophyta</taxon>
        <taxon>Tracheophyta</taxon>
        <taxon>Spermatophyta</taxon>
        <taxon>Magnoliopsida</taxon>
        <taxon>Liliopsida</taxon>
        <taxon>Poales</taxon>
        <taxon>Poaceae</taxon>
        <taxon>PACMAD clade</taxon>
        <taxon>Arundinoideae</taxon>
        <taxon>Arundineae</taxon>
        <taxon>Arundo</taxon>
    </lineage>
</organism>
<accession>A0A0A9C827</accession>
<dbReference type="AlphaFoldDB" id="A0A0A9C827"/>
<reference evidence="1" key="2">
    <citation type="journal article" date="2015" name="Data Brief">
        <title>Shoot transcriptome of the giant reed, Arundo donax.</title>
        <authorList>
            <person name="Barrero R.A."/>
            <person name="Guerrero F.D."/>
            <person name="Moolhuijzen P."/>
            <person name="Goolsby J.A."/>
            <person name="Tidwell J."/>
            <person name="Bellgard S.E."/>
            <person name="Bellgard M.I."/>
        </authorList>
    </citation>
    <scope>NUCLEOTIDE SEQUENCE</scope>
    <source>
        <tissue evidence="1">Shoot tissue taken approximately 20 cm above the soil surface</tissue>
    </source>
</reference>